<dbReference type="SUPFAM" id="SSF53254">
    <property type="entry name" value="Phosphoglycerate mutase-like"/>
    <property type="match status" value="1"/>
</dbReference>
<accession>A0A6C1KIJ4</accession>
<proteinExistence type="predicted"/>
<protein>
    <submittedName>
        <fullName evidence="2">Histidine phosphatase family protein</fullName>
    </submittedName>
</protein>
<feature type="region of interest" description="Disordered" evidence="1">
    <location>
        <begin position="236"/>
        <end position="258"/>
    </location>
</feature>
<evidence type="ECO:0000313" key="3">
    <source>
        <dbReference type="Proteomes" id="UP000305131"/>
    </source>
</evidence>
<evidence type="ECO:0000313" key="2">
    <source>
        <dbReference type="EMBL" id="TLX43631.1"/>
    </source>
</evidence>
<dbReference type="InterPro" id="IPR029033">
    <property type="entry name" value="His_PPase_superfam"/>
</dbReference>
<name>A0A6C1KIJ4_XANAU</name>
<dbReference type="AlphaFoldDB" id="A0A6C1KIJ4"/>
<dbReference type="EMBL" id="VAUP01000015">
    <property type="protein sequence ID" value="TLX43631.1"/>
    <property type="molecule type" value="Genomic_DNA"/>
</dbReference>
<dbReference type="Proteomes" id="UP000305131">
    <property type="component" value="Unassembled WGS sequence"/>
</dbReference>
<evidence type="ECO:0000256" key="1">
    <source>
        <dbReference type="SAM" id="MobiDB-lite"/>
    </source>
</evidence>
<reference evidence="2 3" key="1">
    <citation type="submission" date="2019-05" db="EMBL/GenBank/DDBJ databases">
        <authorList>
            <person name="Zhou X."/>
        </authorList>
    </citation>
    <scope>NUCLEOTIDE SEQUENCE [LARGE SCALE GENOMIC DNA]</scope>
    <source>
        <strain evidence="2 3">DSM 432</strain>
    </source>
</reference>
<organism evidence="2 3">
    <name type="scientific">Xanthobacter autotrophicus</name>
    <dbReference type="NCBI Taxonomy" id="280"/>
    <lineage>
        <taxon>Bacteria</taxon>
        <taxon>Pseudomonadati</taxon>
        <taxon>Pseudomonadota</taxon>
        <taxon>Alphaproteobacteria</taxon>
        <taxon>Hyphomicrobiales</taxon>
        <taxon>Xanthobacteraceae</taxon>
        <taxon>Xanthobacter</taxon>
    </lineage>
</organism>
<dbReference type="GeneID" id="95772973"/>
<gene>
    <name evidence="2" type="ORF">FBQ73_05800</name>
</gene>
<dbReference type="OrthoDB" id="8448116at2"/>
<sequence length="258" mass="28950">MTWSRRMAARLLAGMILAAGMVATFEARAAPARIILLRHGEKAGPWELCALGMERARALAAYYLGRDAQKSLFRPGETPKAILAISMHTLDTIFPVAESWEMPVTFYSAMPEPRGDGFHLSVERLNQRTREAVRDILAKPEWAGQTLVVDWEHDHIAKTKLDRDHLAAARDAQKGRSEPVERVTIYDLLHLDRLTGVPYTWPSDTYDYFWIIDFDAQTGQPSAFTMVKQEFGPPFTDVPHNDWGRPEAGATASRAGCI</sequence>
<dbReference type="RefSeq" id="WP_138398546.1">
    <property type="nucleotide sequence ID" value="NZ_JBAFVI010000001.1"/>
</dbReference>
<comment type="caution">
    <text evidence="2">The sequence shown here is derived from an EMBL/GenBank/DDBJ whole genome shotgun (WGS) entry which is preliminary data.</text>
</comment>